<dbReference type="InterPro" id="IPR001155">
    <property type="entry name" value="OxRdtase_FMN_N"/>
</dbReference>
<dbReference type="InterPro" id="IPR013785">
    <property type="entry name" value="Aldolase_TIM"/>
</dbReference>
<evidence type="ECO:0000256" key="2">
    <source>
        <dbReference type="ARBA" id="ARBA00023002"/>
    </source>
</evidence>
<comment type="caution">
    <text evidence="4">The sequence shown here is derived from an EMBL/GenBank/DDBJ whole genome shotgun (WGS) entry which is preliminary data.</text>
</comment>
<evidence type="ECO:0000313" key="5">
    <source>
        <dbReference type="Proteomes" id="UP001470230"/>
    </source>
</evidence>
<dbReference type="PANTHER" id="PTHR43656:SF2">
    <property type="entry name" value="BINDING OXIDOREDUCTASE, PUTATIVE (AFU_ORTHOLOGUE AFUA_2G08260)-RELATED"/>
    <property type="match status" value="1"/>
</dbReference>
<name>A0ABR2HIZ2_9EUKA</name>
<keyword evidence="5" id="KW-1185">Reference proteome</keyword>
<dbReference type="Gene3D" id="3.20.20.70">
    <property type="entry name" value="Aldolase class I"/>
    <property type="match status" value="1"/>
</dbReference>
<dbReference type="Proteomes" id="UP001470230">
    <property type="component" value="Unassembled WGS sequence"/>
</dbReference>
<protein>
    <recommendedName>
        <fullName evidence="3">NADH:flavin oxidoreductase/NADH oxidase N-terminal domain-containing protein</fullName>
    </recommendedName>
</protein>
<dbReference type="CDD" id="cd02803">
    <property type="entry name" value="OYE_like_FMN_family"/>
    <property type="match status" value="1"/>
</dbReference>
<keyword evidence="2" id="KW-0560">Oxidoreductase</keyword>
<dbReference type="SUPFAM" id="SSF51395">
    <property type="entry name" value="FMN-linked oxidoreductases"/>
    <property type="match status" value="1"/>
</dbReference>
<sequence length="363" mass="40091">MSIMFSPLKIGPMTIKNRFMRSPVYEAMGNPDGTPKPQLLTLIEKLAKGQVGLIIPGYVYSMESGKAAPKQCALYDQKHSDAWKPAIKKVHEQGSKLVFQVCHGGIGVLPELEKRSPSTFPGTYRGLSTSEIEDIINSYVKAASLAQKAGADGVEIHGAHGYLYSLFLSPQFNLRSDKYGGSLENRARIVAETAEAIRKMAGPDFSILIKMNGNDFLPFGVTPDLASQYVNFLKGKIDMFEISCGISNVNAIIRTDRIRKLIKYTYDLNFSEAYNLSYAELIKRKNPDTIVASVGGFRTFSAMEDAVASKKVDLVSLARPLIREPDLVKRMQKDRNTKSACISCNHCLLFNGTDKHGTVCDYP</sequence>
<keyword evidence="1" id="KW-0285">Flavoprotein</keyword>
<dbReference type="PANTHER" id="PTHR43656">
    <property type="entry name" value="BINDING OXIDOREDUCTASE, PUTATIVE (AFU_ORTHOLOGUE AFUA_2G08260)-RELATED"/>
    <property type="match status" value="1"/>
</dbReference>
<feature type="domain" description="NADH:flavin oxidoreductase/NADH oxidase N-terminal" evidence="3">
    <location>
        <begin position="4"/>
        <end position="337"/>
    </location>
</feature>
<evidence type="ECO:0000256" key="1">
    <source>
        <dbReference type="ARBA" id="ARBA00022630"/>
    </source>
</evidence>
<dbReference type="Pfam" id="PF00724">
    <property type="entry name" value="Oxidored_FMN"/>
    <property type="match status" value="1"/>
</dbReference>
<organism evidence="4 5">
    <name type="scientific">Tritrichomonas musculus</name>
    <dbReference type="NCBI Taxonomy" id="1915356"/>
    <lineage>
        <taxon>Eukaryota</taxon>
        <taxon>Metamonada</taxon>
        <taxon>Parabasalia</taxon>
        <taxon>Tritrichomonadida</taxon>
        <taxon>Tritrichomonadidae</taxon>
        <taxon>Tritrichomonas</taxon>
    </lineage>
</organism>
<accession>A0ABR2HIZ2</accession>
<reference evidence="4 5" key="1">
    <citation type="submission" date="2024-04" db="EMBL/GenBank/DDBJ databases">
        <title>Tritrichomonas musculus Genome.</title>
        <authorList>
            <person name="Alves-Ferreira E."/>
            <person name="Grigg M."/>
            <person name="Lorenzi H."/>
            <person name="Galac M."/>
        </authorList>
    </citation>
    <scope>NUCLEOTIDE SEQUENCE [LARGE SCALE GENOMIC DNA]</scope>
    <source>
        <strain evidence="4 5">EAF2021</strain>
    </source>
</reference>
<evidence type="ECO:0000259" key="3">
    <source>
        <dbReference type="Pfam" id="PF00724"/>
    </source>
</evidence>
<evidence type="ECO:0000313" key="4">
    <source>
        <dbReference type="EMBL" id="KAK8847749.1"/>
    </source>
</evidence>
<dbReference type="InterPro" id="IPR051799">
    <property type="entry name" value="NADH_flavin_oxidoreductase"/>
</dbReference>
<proteinExistence type="predicted"/>
<gene>
    <name evidence="4" type="ORF">M9Y10_018778</name>
</gene>
<dbReference type="EMBL" id="JAPFFF010000027">
    <property type="protein sequence ID" value="KAK8847749.1"/>
    <property type="molecule type" value="Genomic_DNA"/>
</dbReference>